<dbReference type="GO" id="GO:0005886">
    <property type="term" value="C:plasma membrane"/>
    <property type="evidence" value="ECO:0007669"/>
    <property type="project" value="TreeGrafter"/>
</dbReference>
<feature type="disulfide bond" evidence="7">
    <location>
        <begin position="116"/>
        <end position="125"/>
    </location>
</feature>
<dbReference type="SUPFAM" id="SSF161070">
    <property type="entry name" value="SNF-like"/>
    <property type="match status" value="1"/>
</dbReference>
<feature type="transmembrane region" description="Helical" evidence="8">
    <location>
        <begin position="12"/>
        <end position="28"/>
    </location>
</feature>
<feature type="transmembrane region" description="Helical" evidence="8">
    <location>
        <begin position="186"/>
        <end position="205"/>
    </location>
</feature>
<keyword evidence="3 8" id="KW-0812">Transmembrane</keyword>
<gene>
    <name evidence="9" type="ORF">L596_000542</name>
</gene>
<feature type="transmembrane region" description="Helical" evidence="8">
    <location>
        <begin position="539"/>
        <end position="561"/>
    </location>
</feature>
<dbReference type="Proteomes" id="UP000298663">
    <property type="component" value="Chromosome X"/>
</dbReference>
<feature type="transmembrane region" description="Helical" evidence="8">
    <location>
        <begin position="306"/>
        <end position="325"/>
    </location>
</feature>
<dbReference type="InterPro" id="IPR000175">
    <property type="entry name" value="Na/ntran_symport"/>
</dbReference>
<proteinExistence type="predicted"/>
<feature type="transmembrane region" description="Helical" evidence="8">
    <location>
        <begin position="217"/>
        <end position="239"/>
    </location>
</feature>
<dbReference type="EMBL" id="CM016762">
    <property type="protein sequence ID" value="TMS32737.1"/>
    <property type="molecule type" value="Genomic_DNA"/>
</dbReference>
<feature type="transmembrane region" description="Helical" evidence="8">
    <location>
        <begin position="439"/>
        <end position="460"/>
    </location>
</feature>
<feature type="transmembrane region" description="Helical" evidence="8">
    <location>
        <begin position="271"/>
        <end position="294"/>
    </location>
</feature>
<dbReference type="OrthoDB" id="5846215at2759"/>
<evidence type="ECO:0000256" key="8">
    <source>
        <dbReference type="SAM" id="Phobius"/>
    </source>
</evidence>
<name>A0A4U8UKT1_STECR</name>
<evidence type="ECO:0000256" key="7">
    <source>
        <dbReference type="PIRSR" id="PIRSR600175-2"/>
    </source>
</evidence>
<feature type="transmembrane region" description="Helical" evidence="8">
    <location>
        <begin position="710"/>
        <end position="731"/>
    </location>
</feature>
<reference evidence="9 10" key="2">
    <citation type="journal article" date="2019" name="G3 (Bethesda)">
        <title>Hybrid Assembly of the Genome of the Entomopathogenic Nematode Steinernema carpocapsae Identifies the X-Chromosome.</title>
        <authorList>
            <person name="Serra L."/>
            <person name="Macchietto M."/>
            <person name="Macias-Munoz A."/>
            <person name="McGill C.J."/>
            <person name="Rodriguez I.M."/>
            <person name="Rodriguez B."/>
            <person name="Murad R."/>
            <person name="Mortazavi A."/>
        </authorList>
    </citation>
    <scope>NUCLEOTIDE SEQUENCE [LARGE SCALE GENOMIC DNA]</scope>
    <source>
        <strain evidence="9 10">ALL</strain>
    </source>
</reference>
<keyword evidence="6 8" id="KW-0472">Membrane</keyword>
<dbReference type="AlphaFoldDB" id="A0A4U8UKT1"/>
<dbReference type="PROSITE" id="PS50267">
    <property type="entry name" value="NA_NEUROTRAN_SYMP_3"/>
    <property type="match status" value="1"/>
</dbReference>
<evidence type="ECO:0000313" key="10">
    <source>
        <dbReference type="Proteomes" id="UP000298663"/>
    </source>
</evidence>
<organism evidence="9 10">
    <name type="scientific">Steinernema carpocapsae</name>
    <name type="common">Entomopathogenic nematode</name>
    <dbReference type="NCBI Taxonomy" id="34508"/>
    <lineage>
        <taxon>Eukaryota</taxon>
        <taxon>Metazoa</taxon>
        <taxon>Ecdysozoa</taxon>
        <taxon>Nematoda</taxon>
        <taxon>Chromadorea</taxon>
        <taxon>Rhabditida</taxon>
        <taxon>Tylenchina</taxon>
        <taxon>Panagrolaimomorpha</taxon>
        <taxon>Strongyloidoidea</taxon>
        <taxon>Steinernematidae</taxon>
        <taxon>Steinernema</taxon>
    </lineage>
</organism>
<keyword evidence="2" id="KW-0813">Transport</keyword>
<comment type="caution">
    <text evidence="9">The sequence shown here is derived from an EMBL/GenBank/DDBJ whole genome shotgun (WGS) entry which is preliminary data.</text>
</comment>
<evidence type="ECO:0000256" key="2">
    <source>
        <dbReference type="ARBA" id="ARBA00022448"/>
    </source>
</evidence>
<feature type="transmembrane region" description="Helical" evidence="8">
    <location>
        <begin position="611"/>
        <end position="634"/>
    </location>
</feature>
<evidence type="ECO:0000256" key="4">
    <source>
        <dbReference type="ARBA" id="ARBA00022847"/>
    </source>
</evidence>
<keyword evidence="5 8" id="KW-1133">Transmembrane helix</keyword>
<dbReference type="STRING" id="34508.A0A4U8UKT1"/>
<evidence type="ECO:0000256" key="6">
    <source>
        <dbReference type="ARBA" id="ARBA00023136"/>
    </source>
</evidence>
<dbReference type="PANTHER" id="PTHR11616:SF240">
    <property type="entry name" value="BLOATED TUBULES, ISOFORM B-RELATED"/>
    <property type="match status" value="1"/>
</dbReference>
<evidence type="ECO:0000313" key="9">
    <source>
        <dbReference type="EMBL" id="TMS32737.1"/>
    </source>
</evidence>
<feature type="transmembrane region" description="Helical" evidence="8">
    <location>
        <begin position="412"/>
        <end position="433"/>
    </location>
</feature>
<dbReference type="Pfam" id="PF00209">
    <property type="entry name" value="SNF"/>
    <property type="match status" value="1"/>
</dbReference>
<dbReference type="InterPro" id="IPR037272">
    <property type="entry name" value="SNS_sf"/>
</dbReference>
<keyword evidence="7" id="KW-1015">Disulfide bond</keyword>
<dbReference type="GO" id="GO:0015375">
    <property type="term" value="F:glycine:sodium symporter activity"/>
    <property type="evidence" value="ECO:0007669"/>
    <property type="project" value="TreeGrafter"/>
</dbReference>
<reference evidence="9 10" key="1">
    <citation type="journal article" date="2015" name="Genome Biol.">
        <title>Comparative genomics of Steinernema reveals deeply conserved gene regulatory networks.</title>
        <authorList>
            <person name="Dillman A.R."/>
            <person name="Macchietto M."/>
            <person name="Porter C.F."/>
            <person name="Rogers A."/>
            <person name="Williams B."/>
            <person name="Antoshechkin I."/>
            <person name="Lee M.M."/>
            <person name="Goodwin Z."/>
            <person name="Lu X."/>
            <person name="Lewis E.E."/>
            <person name="Goodrich-Blair H."/>
            <person name="Stock S.P."/>
            <person name="Adams B.J."/>
            <person name="Sternberg P.W."/>
            <person name="Mortazavi A."/>
        </authorList>
    </citation>
    <scope>NUCLEOTIDE SEQUENCE [LARGE SCALE GENOMIC DNA]</scope>
    <source>
        <strain evidence="9 10">ALL</strain>
    </source>
</reference>
<dbReference type="EMBL" id="AZBU02000001">
    <property type="protein sequence ID" value="TMS32737.1"/>
    <property type="molecule type" value="Genomic_DNA"/>
</dbReference>
<feature type="transmembrane region" description="Helical" evidence="8">
    <location>
        <begin position="370"/>
        <end position="392"/>
    </location>
</feature>
<feature type="transmembrane region" description="Helical" evidence="8">
    <location>
        <begin position="481"/>
        <end position="504"/>
    </location>
</feature>
<evidence type="ECO:0000256" key="5">
    <source>
        <dbReference type="ARBA" id="ARBA00022989"/>
    </source>
</evidence>
<accession>A0A4U8UKT1</accession>
<feature type="transmembrane region" description="Helical" evidence="8">
    <location>
        <begin position="646"/>
        <end position="665"/>
    </location>
</feature>
<sequence>MLALFTISDAHVYAYTTILIAGSSYAYYDSISYLVWPLISFLFVLPATNLLVNFGYVAANGPVLAFKQIAPVASGIGWALTWHVGERLYRQTLIASQTLLYIIFSFRTRLDWALDCKHSYNNGLCRDFSDLNVSDYHTQDRHEPDNNWPAQQFNKYCVRGLDKYESDKQTWQPNGWYYGYSDHDSIFPSIALFCANIIVWMLIFVITRKDERHASTIVSRACLFVPWLIYVFLLVYHTFVEFSFAEFSETTDQPIKRKVIEGFPYVFFSDVYGFFSSTLAFIDYSVAFSGIIIYASSRTRPTGRPLNVPLLCIFQMFIPMALYGLQHGCKGHLRSHQPAYDTYSGSDATVIFDTMAVCFANTSMGPVWSILYFAATFLYNAIGPMAIFVMFVQNSLIEQFPSLEGMKPHVSAAICAMFAVSATTLFTPVGTAFSTLFEYTTQASVTQVVAFAAIMFLCGWHKLERSMNSLVGNASGSLVEFIIGHSSPVFSILLFVSVPMFLALKYVSEFDLLLESVDVSKHIEYAVQGLTPFSFINTAFGYAIVFMPFAIILNLAMYNIYYTIRVEKMPLSSAFKETVHFGSPNSLGQTIDDSPLVTSLFKRCFFQDRTLVLILGIIEALVAVMLMCLFGRYTFFHPAQEDINPYRIFVIFVLLTLNLMQLIELKWLHYWDSPYRINFHIAVSTLETAFLNAYLLMAAFNHSNVTDDNALFVMLLHTFFRTLLLSMAITIRSKLVQNRPSRTRDVTEIYDINNGLDDHGDDRDDDSPIVYNLS</sequence>
<dbReference type="PANTHER" id="PTHR11616">
    <property type="entry name" value="SODIUM/CHLORIDE DEPENDENT TRANSPORTER"/>
    <property type="match status" value="1"/>
</dbReference>
<protein>
    <submittedName>
        <fullName evidence="9">Uncharacterized protein</fullName>
    </submittedName>
</protein>
<keyword evidence="10" id="KW-1185">Reference proteome</keyword>
<comment type="subcellular location">
    <subcellularLocation>
        <location evidence="1">Membrane</location>
        <topology evidence="1">Multi-pass membrane protein</topology>
    </subcellularLocation>
</comment>
<feature type="transmembrane region" description="Helical" evidence="8">
    <location>
        <begin position="34"/>
        <end position="52"/>
    </location>
</feature>
<evidence type="ECO:0000256" key="3">
    <source>
        <dbReference type="ARBA" id="ARBA00022692"/>
    </source>
</evidence>
<keyword evidence="4" id="KW-0769">Symport</keyword>
<evidence type="ECO:0000256" key="1">
    <source>
        <dbReference type="ARBA" id="ARBA00004141"/>
    </source>
</evidence>
<feature type="transmembrane region" description="Helical" evidence="8">
    <location>
        <begin position="677"/>
        <end position="698"/>
    </location>
</feature>